<evidence type="ECO:0000313" key="3">
    <source>
        <dbReference type="Proteomes" id="UP001324533"/>
    </source>
</evidence>
<dbReference type="RefSeq" id="WP_322409931.1">
    <property type="nucleotide sequence ID" value="NZ_CP139779.1"/>
</dbReference>
<dbReference type="Proteomes" id="UP001324533">
    <property type="component" value="Chromosome"/>
</dbReference>
<evidence type="ECO:0008006" key="4">
    <source>
        <dbReference type="Google" id="ProtNLM"/>
    </source>
</evidence>
<organism evidence="2 3">
    <name type="scientific">Microbacterium invictum</name>
    <dbReference type="NCBI Taxonomy" id="515415"/>
    <lineage>
        <taxon>Bacteria</taxon>
        <taxon>Bacillati</taxon>
        <taxon>Actinomycetota</taxon>
        <taxon>Actinomycetes</taxon>
        <taxon>Micrococcales</taxon>
        <taxon>Microbacteriaceae</taxon>
        <taxon>Microbacterium</taxon>
    </lineage>
</organism>
<evidence type="ECO:0000313" key="2">
    <source>
        <dbReference type="EMBL" id="WQB69806.1"/>
    </source>
</evidence>
<accession>A0ABZ0V858</accession>
<feature type="region of interest" description="Disordered" evidence="1">
    <location>
        <begin position="1"/>
        <end position="21"/>
    </location>
</feature>
<keyword evidence="3" id="KW-1185">Reference proteome</keyword>
<name>A0ABZ0V858_9MICO</name>
<proteinExistence type="predicted"/>
<reference evidence="2 3" key="1">
    <citation type="submission" date="2023-06" db="EMBL/GenBank/DDBJ databases">
        <title>Rock-solubilizing bacteria, Microbacterium invictum, promotes re-establishment of vegetation in rocky wasteland by accelerating rock bio-weathering and reshaping soil bacterial community.</title>
        <authorList>
            <person name="Liu C."/>
        </authorList>
    </citation>
    <scope>NUCLEOTIDE SEQUENCE [LARGE SCALE GENOMIC DNA]</scope>
    <source>
        <strain evidence="2 3">X-18</strain>
    </source>
</reference>
<evidence type="ECO:0000256" key="1">
    <source>
        <dbReference type="SAM" id="MobiDB-lite"/>
    </source>
</evidence>
<dbReference type="EMBL" id="CP139779">
    <property type="protein sequence ID" value="WQB69806.1"/>
    <property type="molecule type" value="Genomic_DNA"/>
</dbReference>
<protein>
    <recommendedName>
        <fullName evidence="4">Ribbon-helix-helix protein CopG domain-containing protein</fullName>
    </recommendedName>
</protein>
<sequence>MDTIFSKMREGSGGGRRSRDRVQAKRVFGFVVAPEDEHLVAQMQAIADQRHSDVEAELRLAVSNYVALNQDQLNQP</sequence>
<gene>
    <name evidence="2" type="ORF">T9R20_14050</name>
</gene>